<evidence type="ECO:0000313" key="2">
    <source>
        <dbReference type="Proteomes" id="UP000020467"/>
    </source>
</evidence>
<dbReference type="InterPro" id="IPR002220">
    <property type="entry name" value="DapA-like"/>
</dbReference>
<dbReference type="Gene3D" id="3.20.20.70">
    <property type="entry name" value="Aldolase class I"/>
    <property type="match status" value="2"/>
</dbReference>
<accession>A0A010RR56</accession>
<dbReference type="SUPFAM" id="SSF51569">
    <property type="entry name" value="Aldolase"/>
    <property type="match status" value="1"/>
</dbReference>
<dbReference type="AlphaFoldDB" id="A0A010RR56"/>
<dbReference type="HOGENOM" id="CLU_049343_0_2_1"/>
<organism evidence="1 2">
    <name type="scientific">Colletotrichum fioriniae PJ7</name>
    <dbReference type="NCBI Taxonomy" id="1445577"/>
    <lineage>
        <taxon>Eukaryota</taxon>
        <taxon>Fungi</taxon>
        <taxon>Dikarya</taxon>
        <taxon>Ascomycota</taxon>
        <taxon>Pezizomycotina</taxon>
        <taxon>Sordariomycetes</taxon>
        <taxon>Hypocreomycetidae</taxon>
        <taxon>Glomerellales</taxon>
        <taxon>Glomerellaceae</taxon>
        <taxon>Colletotrichum</taxon>
        <taxon>Colletotrichum acutatum species complex</taxon>
    </lineage>
</organism>
<dbReference type="GO" id="GO:0008840">
    <property type="term" value="F:4-hydroxy-tetrahydrodipicolinate synthase activity"/>
    <property type="evidence" value="ECO:0007669"/>
    <property type="project" value="TreeGrafter"/>
</dbReference>
<dbReference type="EMBL" id="JARH01000945">
    <property type="protein sequence ID" value="EXF74753.1"/>
    <property type="molecule type" value="Genomic_DNA"/>
</dbReference>
<dbReference type="STRING" id="1445577.A0A010RR56"/>
<dbReference type="OrthoDB" id="191315at2759"/>
<evidence type="ECO:0000313" key="1">
    <source>
        <dbReference type="EMBL" id="EXF74753.1"/>
    </source>
</evidence>
<comment type="caution">
    <text evidence="1">The sequence shown here is derived from an EMBL/GenBank/DDBJ whole genome shotgun (WGS) entry which is preliminary data.</text>
</comment>
<dbReference type="Proteomes" id="UP000020467">
    <property type="component" value="Unassembled WGS sequence"/>
</dbReference>
<name>A0A010RR56_9PEZI</name>
<sequence>MSNDSVAYSSQAEASQGAPKAKHLRLPNGVYAPTLAFFTISEDIDTTTLEHHVTRLIKAGVVGIVIHSFIGEAVHLTREERSTMISYYASVVNNEMIIQNFYDVADRSLIPLIIDNFPAATSKLEFTFDDILRIAKHPNFVGVNFKYDNLKNLAREAYGLFPMGLFVAGGNTNSIRQCQVLGANGTIAGLTNFATYACVRVRELSDQVELREAEHLQAVIARGNSVVTGLGLMGMKVAVKFWNDYGGAPRKPCYLTPLIEVIKVS</sequence>
<dbReference type="KEGG" id="cfj:CFIO01_05423"/>
<dbReference type="PANTHER" id="PTHR12128">
    <property type="entry name" value="DIHYDRODIPICOLINATE SYNTHASE"/>
    <property type="match status" value="1"/>
</dbReference>
<proteinExistence type="predicted"/>
<dbReference type="InterPro" id="IPR013785">
    <property type="entry name" value="Aldolase_TIM"/>
</dbReference>
<gene>
    <name evidence="1" type="ORF">CFIO01_05423</name>
</gene>
<reference evidence="1 2" key="1">
    <citation type="submission" date="2014-02" db="EMBL/GenBank/DDBJ databases">
        <title>The genome sequence of Colletotrichum fioriniae PJ7.</title>
        <authorList>
            <person name="Baroncelli R."/>
            <person name="Thon M.R."/>
        </authorList>
    </citation>
    <scope>NUCLEOTIDE SEQUENCE [LARGE SCALE GENOMIC DNA]</scope>
    <source>
        <strain evidence="1 2">PJ7</strain>
    </source>
</reference>
<keyword evidence="2" id="KW-1185">Reference proteome</keyword>
<dbReference type="PANTHER" id="PTHR12128:SF52">
    <property type="entry name" value="4-HYDROXY-2-OXOGLUTARATE ALDOLASE, MITOCHONDRIAL-RELATED"/>
    <property type="match status" value="1"/>
</dbReference>
<dbReference type="CDD" id="cd00408">
    <property type="entry name" value="DHDPS-like"/>
    <property type="match status" value="1"/>
</dbReference>
<dbReference type="eggNOG" id="ENOG502QWNS">
    <property type="taxonomic scope" value="Eukaryota"/>
</dbReference>
<dbReference type="Pfam" id="PF00701">
    <property type="entry name" value="DHDPS"/>
    <property type="match status" value="1"/>
</dbReference>
<dbReference type="SMART" id="SM01130">
    <property type="entry name" value="DHDPS"/>
    <property type="match status" value="1"/>
</dbReference>
<protein>
    <submittedName>
        <fullName evidence="1">Dihydrodipicolinate synthase</fullName>
    </submittedName>
</protein>